<evidence type="ECO:0000259" key="10">
    <source>
        <dbReference type="Pfam" id="PF00317"/>
    </source>
</evidence>
<dbReference type="Pfam" id="PF02867">
    <property type="entry name" value="Ribonuc_red_lgC"/>
    <property type="match status" value="1"/>
</dbReference>
<dbReference type="EC" id="1.17.4.1" evidence="3"/>
<dbReference type="InterPro" id="IPR013344">
    <property type="entry name" value="RNR_NrdJ/NrdZ"/>
</dbReference>
<dbReference type="GeneID" id="94830164"/>
<evidence type="ECO:0000256" key="6">
    <source>
        <dbReference type="ARBA" id="ARBA00023002"/>
    </source>
</evidence>
<name>A0A1J4JA55_9EUKA</name>
<dbReference type="RefSeq" id="XP_068348690.1">
    <property type="nucleotide sequence ID" value="XM_068495460.1"/>
</dbReference>
<keyword evidence="4" id="KW-0846">Cobalamin</keyword>
<proteinExistence type="inferred from homology"/>
<dbReference type="InterPro" id="IPR000788">
    <property type="entry name" value="RNR_lg_C"/>
</dbReference>
<keyword evidence="8" id="KW-0170">Cobalt</keyword>
<protein>
    <recommendedName>
        <fullName evidence="3">ribonucleoside-diphosphate reductase</fullName>
        <ecNumber evidence="3">1.17.4.1</ecNumber>
    </recommendedName>
</protein>
<dbReference type="SUPFAM" id="SSF51998">
    <property type="entry name" value="PFL-like glycyl radical enzymes"/>
    <property type="match status" value="1"/>
</dbReference>
<comment type="cofactor">
    <cofactor evidence="1">
        <name>adenosylcob(III)alamin</name>
        <dbReference type="ChEBI" id="CHEBI:18408"/>
    </cofactor>
</comment>
<evidence type="ECO:0000256" key="8">
    <source>
        <dbReference type="ARBA" id="ARBA00023285"/>
    </source>
</evidence>
<evidence type="ECO:0000256" key="5">
    <source>
        <dbReference type="ARBA" id="ARBA00022741"/>
    </source>
</evidence>
<dbReference type="PRINTS" id="PR01183">
    <property type="entry name" value="RIBORDTASEM1"/>
</dbReference>
<evidence type="ECO:0000256" key="2">
    <source>
        <dbReference type="ARBA" id="ARBA00007405"/>
    </source>
</evidence>
<keyword evidence="6" id="KW-0560">Oxidoreductase</keyword>
<evidence type="ECO:0000256" key="4">
    <source>
        <dbReference type="ARBA" id="ARBA00022628"/>
    </source>
</evidence>
<keyword evidence="5" id="KW-0547">Nucleotide-binding</keyword>
<dbReference type="CDD" id="cd02888">
    <property type="entry name" value="RNR_II_dimer"/>
    <property type="match status" value="1"/>
</dbReference>
<evidence type="ECO:0000256" key="3">
    <source>
        <dbReference type="ARBA" id="ARBA00012274"/>
    </source>
</evidence>
<evidence type="ECO:0000256" key="1">
    <source>
        <dbReference type="ARBA" id="ARBA00001922"/>
    </source>
</evidence>
<dbReference type="Gene3D" id="3.20.70.20">
    <property type="match status" value="1"/>
</dbReference>
<dbReference type="EMBL" id="MLAK01001237">
    <property type="protein sequence ID" value="OHS95553.1"/>
    <property type="molecule type" value="Genomic_DNA"/>
</dbReference>
<dbReference type="PANTHER" id="PTHR43371:SF1">
    <property type="entry name" value="RIBONUCLEOSIDE-DIPHOSPHATE REDUCTASE"/>
    <property type="match status" value="1"/>
</dbReference>
<dbReference type="VEuPathDB" id="TrichDB:TRFO_10443"/>
<gene>
    <name evidence="12" type="ORF">TRFO_10443</name>
</gene>
<dbReference type="OrthoDB" id="3000483at2759"/>
<evidence type="ECO:0000256" key="9">
    <source>
        <dbReference type="ARBA" id="ARBA00047754"/>
    </source>
</evidence>
<evidence type="ECO:0000256" key="7">
    <source>
        <dbReference type="ARBA" id="ARBA00023157"/>
    </source>
</evidence>
<dbReference type="NCBIfam" id="TIGR02504">
    <property type="entry name" value="NrdJ_Z"/>
    <property type="match status" value="1"/>
</dbReference>
<comment type="caution">
    <text evidence="12">The sequence shown here is derived from an EMBL/GenBank/DDBJ whole genome shotgun (WGS) entry which is preliminary data.</text>
</comment>
<dbReference type="AlphaFoldDB" id="A0A1J4JA55"/>
<organism evidence="12 13">
    <name type="scientific">Tritrichomonas foetus</name>
    <dbReference type="NCBI Taxonomy" id="1144522"/>
    <lineage>
        <taxon>Eukaryota</taxon>
        <taxon>Metamonada</taxon>
        <taxon>Parabasalia</taxon>
        <taxon>Tritrichomonadida</taxon>
        <taxon>Tritrichomonadidae</taxon>
        <taxon>Tritrichomonas</taxon>
    </lineage>
</organism>
<dbReference type="Pfam" id="PF00317">
    <property type="entry name" value="Ribonuc_red_lgN"/>
    <property type="match status" value="1"/>
</dbReference>
<comment type="similarity">
    <text evidence="2">Belongs to the ribonucleoside diphosphate reductase class-2 family.</text>
</comment>
<evidence type="ECO:0000259" key="11">
    <source>
        <dbReference type="Pfam" id="PF02867"/>
    </source>
</evidence>
<dbReference type="PANTHER" id="PTHR43371">
    <property type="entry name" value="VITAMIN B12-DEPENDENT RIBONUCLEOTIDE REDUCTASE"/>
    <property type="match status" value="1"/>
</dbReference>
<dbReference type="Proteomes" id="UP000179807">
    <property type="component" value="Unassembled WGS sequence"/>
</dbReference>
<dbReference type="GO" id="GO:0004748">
    <property type="term" value="F:ribonucleoside-diphosphate reductase activity, thioredoxin disulfide as acceptor"/>
    <property type="evidence" value="ECO:0007669"/>
    <property type="project" value="UniProtKB-EC"/>
</dbReference>
<comment type="catalytic activity">
    <reaction evidence="9">
        <text>a 2'-deoxyribonucleoside 5'-diphosphate + [thioredoxin]-disulfide + H2O = a ribonucleoside 5'-diphosphate + [thioredoxin]-dithiol</text>
        <dbReference type="Rhea" id="RHEA:23252"/>
        <dbReference type="Rhea" id="RHEA-COMP:10698"/>
        <dbReference type="Rhea" id="RHEA-COMP:10700"/>
        <dbReference type="ChEBI" id="CHEBI:15377"/>
        <dbReference type="ChEBI" id="CHEBI:29950"/>
        <dbReference type="ChEBI" id="CHEBI:50058"/>
        <dbReference type="ChEBI" id="CHEBI:57930"/>
        <dbReference type="ChEBI" id="CHEBI:73316"/>
        <dbReference type="EC" id="1.17.4.1"/>
    </reaction>
</comment>
<keyword evidence="13" id="KW-1185">Reference proteome</keyword>
<dbReference type="GO" id="GO:0009263">
    <property type="term" value="P:deoxyribonucleotide biosynthetic process"/>
    <property type="evidence" value="ECO:0007669"/>
    <property type="project" value="InterPro"/>
</dbReference>
<evidence type="ECO:0000313" key="12">
    <source>
        <dbReference type="EMBL" id="OHS95553.1"/>
    </source>
</evidence>
<dbReference type="InterPro" id="IPR013509">
    <property type="entry name" value="RNR_lsu_N"/>
</dbReference>
<dbReference type="GO" id="GO:0031419">
    <property type="term" value="F:cobalamin binding"/>
    <property type="evidence" value="ECO:0007669"/>
    <property type="project" value="UniProtKB-KW"/>
</dbReference>
<reference evidence="12" key="1">
    <citation type="submission" date="2016-10" db="EMBL/GenBank/DDBJ databases">
        <authorList>
            <person name="Benchimol M."/>
            <person name="Almeida L.G."/>
            <person name="Vasconcelos A.T."/>
            <person name="Perreira-Neves A."/>
            <person name="Rosa I.A."/>
            <person name="Tasca T."/>
            <person name="Bogo M.R."/>
            <person name="de Souza W."/>
        </authorList>
    </citation>
    <scope>NUCLEOTIDE SEQUENCE [LARGE SCALE GENOMIC DNA]</scope>
    <source>
        <strain evidence="12">K</strain>
    </source>
</reference>
<dbReference type="InterPro" id="IPR050862">
    <property type="entry name" value="RdRp_reductase_class-2"/>
</dbReference>
<dbReference type="InterPro" id="IPR008926">
    <property type="entry name" value="RNR_R1-su_N"/>
</dbReference>
<feature type="domain" description="Ribonucleotide reductase large subunit N-terminal" evidence="10">
    <location>
        <begin position="2"/>
        <end position="75"/>
    </location>
</feature>
<dbReference type="GO" id="GO:0005524">
    <property type="term" value="F:ATP binding"/>
    <property type="evidence" value="ECO:0007669"/>
    <property type="project" value="InterPro"/>
</dbReference>
<feature type="domain" description="Ribonucleotide reductase large subunit C-terminal" evidence="11">
    <location>
        <begin position="79"/>
        <end position="567"/>
    </location>
</feature>
<sequence>MFTPNAMKVLEGRYLRQDHEGNLIEDADGMFHRVSSFIASAEKEPQVWQPQFESIMKEFKFIPAGRTLSNSGTQTPLVSNCVVLHPSDSLLEIFQTLEDAAVLHKYGSGVGFPFHLLRPAGFQCKRTLGVSSGPVSFLQIYSKSFHPISQHGREPANMGIMRIDHPDVLEFISAKLIEGKYSNFNFSIALTDEFMDAAINRPTEPWLCEWKGQKMKPRKISRDPAGRVTNISDVDITTGDLLDTIVHFAWSNGEPGVVFIDTVNKKNPLPGIGRIECCNPCGEQYLHDGDACNLGAINLEMFVSDKGNGNEIDFDELKRVTKLAIRFLDDVVDKTDFAVDRVKNMFTGNRRIGLGIMGLADLLFKMRIPYDSEEGRNMARYLMKTIQDSAIEASVELGEEKGSFPNFEKSVWAQTKKTMRNASLTNVAPTGSTSMLFDVSSGIEPYFALAYRRANTMNGTKMEPFVNKHLKEALEMAGCYNEEIMEKVLSSGSLQKVPEVPEEIRKVFVTSLDIAAEDHVKMQAAVQEYCCNAISKTINFTKDALPNDIKNAFIEGWRSGIKGMTVYRNGSRESQVLVTNTESNEPVQTFMTTCKDGKCDI</sequence>
<dbReference type="SUPFAM" id="SSF48168">
    <property type="entry name" value="R1 subunit of ribonucleotide reductase, N-terminal domain"/>
    <property type="match status" value="1"/>
</dbReference>
<keyword evidence="7" id="KW-1015">Disulfide bond</keyword>
<dbReference type="UniPathway" id="UPA00326"/>
<evidence type="ECO:0000313" key="13">
    <source>
        <dbReference type="Proteomes" id="UP000179807"/>
    </source>
</evidence>
<accession>A0A1J4JA55</accession>